<dbReference type="EMBL" id="JBCLYO010000010">
    <property type="protein sequence ID" value="KAL0085431.1"/>
    <property type="molecule type" value="Genomic_DNA"/>
</dbReference>
<keyword evidence="1" id="KW-0343">GTPase activation</keyword>
<dbReference type="PANTHER" id="PTHR15711">
    <property type="entry name" value="RAP GTPASE-ACTIVATING PROTEIN"/>
    <property type="match status" value="1"/>
</dbReference>
<dbReference type="Pfam" id="PF02145">
    <property type="entry name" value="Rap_GAP"/>
    <property type="match status" value="1"/>
</dbReference>
<dbReference type="InterPro" id="IPR035974">
    <property type="entry name" value="Rap/Ran-GAP_sf"/>
</dbReference>
<gene>
    <name evidence="3" type="ORF">J3Q64DRAFT_1100182</name>
</gene>
<protein>
    <recommendedName>
        <fullName evidence="2">Rap-GAP domain-containing protein</fullName>
    </recommendedName>
</protein>
<dbReference type="Gene3D" id="3.40.50.11210">
    <property type="entry name" value="Rap/Ran-GAP"/>
    <property type="match status" value="1"/>
</dbReference>
<evidence type="ECO:0000259" key="2">
    <source>
        <dbReference type="PROSITE" id="PS50085"/>
    </source>
</evidence>
<reference evidence="3 4" key="1">
    <citation type="submission" date="2024-04" db="EMBL/GenBank/DDBJ databases">
        <title>Symmetric and asymmetric DNA N6-adenine methylation regulates different biological responses in Mucorales.</title>
        <authorList>
            <consortium name="Lawrence Berkeley National Laboratory"/>
            <person name="Lax C."/>
            <person name="Mondo S.J."/>
            <person name="Osorio-Concepcion M."/>
            <person name="Muszewska A."/>
            <person name="Corrochano-Luque M."/>
            <person name="Gutierrez G."/>
            <person name="Riley R."/>
            <person name="Lipzen A."/>
            <person name="Guo J."/>
            <person name="Hundley H."/>
            <person name="Amirebrahimi M."/>
            <person name="Ng V."/>
            <person name="Lorenzo-Gutierrez D."/>
            <person name="Binder U."/>
            <person name="Yang J."/>
            <person name="Song Y."/>
            <person name="Canovas D."/>
            <person name="Navarro E."/>
            <person name="Freitag M."/>
            <person name="Gabaldon T."/>
            <person name="Grigoriev I.V."/>
            <person name="Corrochano L.M."/>
            <person name="Nicolas F.E."/>
            <person name="Garre V."/>
        </authorList>
    </citation>
    <scope>NUCLEOTIDE SEQUENCE [LARGE SCALE GENOMIC DNA]</scope>
    <source>
        <strain evidence="3 4">L51</strain>
    </source>
</reference>
<evidence type="ECO:0000313" key="4">
    <source>
        <dbReference type="Proteomes" id="UP001448207"/>
    </source>
</evidence>
<dbReference type="PROSITE" id="PS50085">
    <property type="entry name" value="RAPGAP"/>
    <property type="match status" value="1"/>
</dbReference>
<keyword evidence="4" id="KW-1185">Reference proteome</keyword>
<proteinExistence type="predicted"/>
<dbReference type="InterPro" id="IPR050989">
    <property type="entry name" value="Rap1_Ran_GAP"/>
</dbReference>
<evidence type="ECO:0000256" key="1">
    <source>
        <dbReference type="ARBA" id="ARBA00022468"/>
    </source>
</evidence>
<dbReference type="InterPro" id="IPR000331">
    <property type="entry name" value="Rap/Ran_GAP_dom"/>
</dbReference>
<organism evidence="3 4">
    <name type="scientific">Phycomyces blakesleeanus</name>
    <dbReference type="NCBI Taxonomy" id="4837"/>
    <lineage>
        <taxon>Eukaryota</taxon>
        <taxon>Fungi</taxon>
        <taxon>Fungi incertae sedis</taxon>
        <taxon>Mucoromycota</taxon>
        <taxon>Mucoromycotina</taxon>
        <taxon>Mucoromycetes</taxon>
        <taxon>Mucorales</taxon>
        <taxon>Phycomycetaceae</taxon>
        <taxon>Phycomyces</taxon>
    </lineage>
</organism>
<name>A0ABR3AZ53_PHYBL</name>
<dbReference type="SUPFAM" id="SSF111347">
    <property type="entry name" value="Rap/Ran-GAP"/>
    <property type="match status" value="1"/>
</dbReference>
<accession>A0ABR3AZ53</accession>
<dbReference type="PANTHER" id="PTHR15711:SF22">
    <property type="entry name" value="RAP-GAP DOMAIN-CONTAINING PROTEIN"/>
    <property type="match status" value="1"/>
</dbReference>
<evidence type="ECO:0000313" key="3">
    <source>
        <dbReference type="EMBL" id="KAL0085431.1"/>
    </source>
</evidence>
<dbReference type="Proteomes" id="UP001448207">
    <property type="component" value="Unassembled WGS sequence"/>
</dbReference>
<feature type="domain" description="Rap-GAP" evidence="2">
    <location>
        <begin position="34"/>
        <end position="240"/>
    </location>
</feature>
<sequence>MRAAILSVCPDLDLRLFKELSAESTSSMKLEDDLLRFDEIGIPKRYKFGVLNVCDGQTTEEEWFSNTGLSEPLEEFLDLLGTRVALLEYDGYTAGLDIKTGESGDTSYVSRWREHDIMFHVAPLMPLRKNDKQQVHRKRYIGNDVACVVFVEGNQAFDPTSIRSQFLHIFVLVHPEIAFGKPCWRVQVIRKHNVVEFGPMLPSPPLFFDKEELAGFITLKLRKIFRSQHKSTDWYPKDAC</sequence>
<comment type="caution">
    <text evidence="3">The sequence shown here is derived from an EMBL/GenBank/DDBJ whole genome shotgun (WGS) entry which is preliminary data.</text>
</comment>